<keyword evidence="5" id="KW-0762">Sugar transport</keyword>
<dbReference type="GO" id="GO:0009401">
    <property type="term" value="P:phosphoenolpyruvate-dependent sugar phosphotransferase system"/>
    <property type="evidence" value="ECO:0007669"/>
    <property type="project" value="UniProtKB-KW"/>
</dbReference>
<dbReference type="eggNOG" id="COG3037">
    <property type="taxonomic scope" value="Bacteria"/>
</dbReference>
<keyword evidence="9 14" id="KW-0472">Membrane</keyword>
<dbReference type="HOGENOM" id="CLU_031784_1_0_5"/>
<accession>L0ESU7</accession>
<feature type="transmembrane region" description="Helical" evidence="14">
    <location>
        <begin position="403"/>
        <end position="424"/>
    </location>
</feature>
<evidence type="ECO:0000313" key="15">
    <source>
        <dbReference type="EMBL" id="AGA64594.1"/>
    </source>
</evidence>
<gene>
    <name evidence="15" type="ordered locus">B488_06020</name>
</gene>
<comment type="similarity">
    <text evidence="11">Belongs to the UlaA family.</text>
</comment>
<dbReference type="STRING" id="1215343.B488_06020"/>
<evidence type="ECO:0000256" key="5">
    <source>
        <dbReference type="ARBA" id="ARBA00022597"/>
    </source>
</evidence>
<evidence type="ECO:0000256" key="11">
    <source>
        <dbReference type="ARBA" id="ARBA00038218"/>
    </source>
</evidence>
<feature type="transmembrane region" description="Helical" evidence="14">
    <location>
        <begin position="276"/>
        <end position="293"/>
    </location>
</feature>
<organism evidence="15 16">
    <name type="scientific">Liberibacter crescens (strain BT-1)</name>
    <dbReference type="NCBI Taxonomy" id="1215343"/>
    <lineage>
        <taxon>Bacteria</taxon>
        <taxon>Pseudomonadati</taxon>
        <taxon>Pseudomonadota</taxon>
        <taxon>Alphaproteobacteria</taxon>
        <taxon>Hyphomicrobiales</taxon>
        <taxon>Rhizobiaceae</taxon>
        <taxon>Liberibacter</taxon>
    </lineage>
</organism>
<feature type="transmembrane region" description="Helical" evidence="14">
    <location>
        <begin position="305"/>
        <end position="327"/>
    </location>
</feature>
<evidence type="ECO:0000256" key="13">
    <source>
        <dbReference type="ARBA" id="ARBA00042859"/>
    </source>
</evidence>
<sequence>MLGMISFLGYSLLKKDIASIIKGTIKTIVGFLILKIGANILVDTTKPIIDQLSKAYKINGAIIDPYVSMISTIDMIGKNYSWVGYTVLLASLLNILMVFLHRITGIRTIMLSGEVMFQQTGLTVAFFHLTLQTDLWKTIIYSSILMALYWGIGSNIMYQPTQKVTKNSGFSIGHQQQFASWIAFKLAPYFGNKSEDINHIQLPGWLNLFNDHTVATGIIMTFFWGVILLTLDFNTLKEIAQKKHWSIYILETGMMFSVAITIIVEGVKMFVSELSIAFRGISQRLIPGAILAIDCSAIYGFSPNAVLWGFIWGALGQLFAIIVLFLFNSSTVIIPGFIPMFFSNGTVGVYANHFGGWRAALKICFIMGCIEIFGSLWAMKLAGMNSWMGMADWAILAPVTMQAFKISQLSIIALVVLVIIYMYFASYKLRLEKNTITDN</sequence>
<comment type="subcellular location">
    <subcellularLocation>
        <location evidence="1">Cell membrane</location>
        <topology evidence="1">Multi-pass membrane protein</topology>
    </subcellularLocation>
</comment>
<feature type="transmembrane region" description="Helical" evidence="14">
    <location>
        <begin position="214"/>
        <end position="233"/>
    </location>
</feature>
<feature type="transmembrane region" description="Helical" evidence="14">
    <location>
        <begin position="82"/>
        <end position="100"/>
    </location>
</feature>
<feature type="transmembrane region" description="Helical" evidence="14">
    <location>
        <begin position="139"/>
        <end position="158"/>
    </location>
</feature>
<evidence type="ECO:0000256" key="7">
    <source>
        <dbReference type="ARBA" id="ARBA00022692"/>
    </source>
</evidence>
<dbReference type="KEGG" id="lcc:B488_06020"/>
<keyword evidence="4" id="KW-1003">Cell membrane</keyword>
<dbReference type="Pfam" id="PF03611">
    <property type="entry name" value="EIIC-GAT"/>
    <property type="match status" value="1"/>
</dbReference>
<evidence type="ECO:0000313" key="16">
    <source>
        <dbReference type="Proteomes" id="UP000010799"/>
    </source>
</evidence>
<comment type="function">
    <text evidence="10">The phosphoenolpyruvate-dependent sugar phosphotransferase system (sugar PTS), a major carbohydrate active transport system, catalyzes the phosphorylation of incoming sugar substrates concomitantly with their translocation across the cell membrane. The enzyme II UlaABC PTS system is involved in ascorbate transport.</text>
</comment>
<protein>
    <recommendedName>
        <fullName evidence="12">Ascorbate-specific PTS system EIIC component</fullName>
    </recommendedName>
    <alternativeName>
        <fullName evidence="13">Ascorbate-specific permease IIC component UlaA</fullName>
    </alternativeName>
</protein>
<evidence type="ECO:0000256" key="14">
    <source>
        <dbReference type="SAM" id="Phobius"/>
    </source>
</evidence>
<dbReference type="EMBL" id="CP003789">
    <property type="protein sequence ID" value="AGA64594.1"/>
    <property type="molecule type" value="Genomic_DNA"/>
</dbReference>
<dbReference type="PATRIC" id="fig|1215343.11.peg.613"/>
<keyword evidence="16" id="KW-1185">Reference proteome</keyword>
<comment type="subunit">
    <text evidence="2">Homodimer.</text>
</comment>
<dbReference type="Proteomes" id="UP000010799">
    <property type="component" value="Chromosome"/>
</dbReference>
<dbReference type="InterPro" id="IPR051562">
    <property type="entry name" value="Ascorbate-PTS_EIIC"/>
</dbReference>
<evidence type="ECO:0000256" key="2">
    <source>
        <dbReference type="ARBA" id="ARBA00011738"/>
    </source>
</evidence>
<feature type="transmembrane region" description="Helical" evidence="14">
    <location>
        <begin position="363"/>
        <end position="383"/>
    </location>
</feature>
<keyword evidence="3" id="KW-0813">Transport</keyword>
<proteinExistence type="inferred from homology"/>
<dbReference type="AlphaFoldDB" id="L0ESU7"/>
<evidence type="ECO:0000256" key="6">
    <source>
        <dbReference type="ARBA" id="ARBA00022683"/>
    </source>
</evidence>
<feature type="transmembrane region" description="Helical" evidence="14">
    <location>
        <begin position="333"/>
        <end position="351"/>
    </location>
</feature>
<keyword evidence="6" id="KW-0598">Phosphotransferase system</keyword>
<reference evidence="15 16" key="1">
    <citation type="journal article" date="2012" name="Stand. Genomic Sci.">
        <title>Complete genome sequence of Liberibacter crescens BT-1.</title>
        <authorList>
            <person name="Leonard M.T."/>
            <person name="Fagen J.R."/>
            <person name="Davis-Richardson A.G."/>
            <person name="Davis M.J."/>
            <person name="Triplett E.W."/>
        </authorList>
    </citation>
    <scope>NUCLEOTIDE SEQUENCE [LARGE SCALE GENOMIC DNA]</scope>
    <source>
        <strain evidence="15 16">BT-1</strain>
    </source>
</reference>
<keyword evidence="8 14" id="KW-1133">Transmembrane helix</keyword>
<feature type="transmembrane region" description="Helical" evidence="14">
    <location>
        <begin position="245"/>
        <end position="264"/>
    </location>
</feature>
<dbReference type="PANTHER" id="PTHR33843">
    <property type="entry name" value="ASCORBATE-SPECIFIC PTS SYSTEM EIIC COMPONENT"/>
    <property type="match status" value="1"/>
</dbReference>
<evidence type="ECO:0000256" key="10">
    <source>
        <dbReference type="ARBA" id="ARBA00037387"/>
    </source>
</evidence>
<dbReference type="InterPro" id="IPR004703">
    <property type="entry name" value="PTS_sugar-sp_permease"/>
</dbReference>
<keyword evidence="7 14" id="KW-0812">Transmembrane</keyword>
<evidence type="ECO:0000256" key="12">
    <source>
        <dbReference type="ARBA" id="ARBA00039702"/>
    </source>
</evidence>
<evidence type="ECO:0000256" key="1">
    <source>
        <dbReference type="ARBA" id="ARBA00004651"/>
    </source>
</evidence>
<evidence type="ECO:0000256" key="9">
    <source>
        <dbReference type="ARBA" id="ARBA00023136"/>
    </source>
</evidence>
<evidence type="ECO:0000256" key="4">
    <source>
        <dbReference type="ARBA" id="ARBA00022475"/>
    </source>
</evidence>
<dbReference type="PANTHER" id="PTHR33843:SF4">
    <property type="entry name" value="ASCORBATE-SPECIFIC PTS SYSTEM EIIC COMPONENT"/>
    <property type="match status" value="1"/>
</dbReference>
<evidence type="ECO:0000256" key="3">
    <source>
        <dbReference type="ARBA" id="ARBA00022448"/>
    </source>
</evidence>
<evidence type="ECO:0000256" key="8">
    <source>
        <dbReference type="ARBA" id="ARBA00022989"/>
    </source>
</evidence>
<name>L0ESU7_LIBCB</name>
<dbReference type="GO" id="GO:0005886">
    <property type="term" value="C:plasma membrane"/>
    <property type="evidence" value="ECO:0007669"/>
    <property type="project" value="UniProtKB-SubCell"/>
</dbReference>